<gene>
    <name evidence="1" type="ORF">S01H4_23551</name>
</gene>
<protein>
    <submittedName>
        <fullName evidence="1">Uncharacterized protein</fullName>
    </submittedName>
</protein>
<proteinExistence type="predicted"/>
<dbReference type="AlphaFoldDB" id="X1AAK5"/>
<organism evidence="1">
    <name type="scientific">marine sediment metagenome</name>
    <dbReference type="NCBI Taxonomy" id="412755"/>
    <lineage>
        <taxon>unclassified sequences</taxon>
        <taxon>metagenomes</taxon>
        <taxon>ecological metagenomes</taxon>
    </lineage>
</organism>
<reference evidence="1" key="1">
    <citation type="journal article" date="2014" name="Front. Microbiol.">
        <title>High frequency of phylogenetically diverse reductive dehalogenase-homologous genes in deep subseafloor sedimentary metagenomes.</title>
        <authorList>
            <person name="Kawai M."/>
            <person name="Futagami T."/>
            <person name="Toyoda A."/>
            <person name="Takaki Y."/>
            <person name="Nishi S."/>
            <person name="Hori S."/>
            <person name="Arai W."/>
            <person name="Tsubouchi T."/>
            <person name="Morono Y."/>
            <person name="Uchiyama I."/>
            <person name="Ito T."/>
            <person name="Fujiyama A."/>
            <person name="Inagaki F."/>
            <person name="Takami H."/>
        </authorList>
    </citation>
    <scope>NUCLEOTIDE SEQUENCE</scope>
    <source>
        <strain evidence="1">Expedition CK06-06</strain>
    </source>
</reference>
<evidence type="ECO:0000313" key="1">
    <source>
        <dbReference type="EMBL" id="GAG78809.1"/>
    </source>
</evidence>
<comment type="caution">
    <text evidence="1">The sequence shown here is derived from an EMBL/GenBank/DDBJ whole genome shotgun (WGS) entry which is preliminary data.</text>
</comment>
<name>X1AAK5_9ZZZZ</name>
<feature type="non-terminal residue" evidence="1">
    <location>
        <position position="162"/>
    </location>
</feature>
<accession>X1AAK5</accession>
<sequence length="162" mass="17298">MRETGFVTHSEYQKHIRGEWRTIHDLWPHIRHYMASYAQPGGFTLGSIPYAGADGFLTEDNANLAWNDTLKVLEVLAPTGNVYIGKGVIGAGTSTGDYNVYVGYGAGAANTLGTWNVIVGYHAGVKNTTGLQNTLIGYFAGSKITTSQLNTCIGAHAGDSLT</sequence>
<dbReference type="EMBL" id="BART01010942">
    <property type="protein sequence ID" value="GAG78809.1"/>
    <property type="molecule type" value="Genomic_DNA"/>
</dbReference>